<accession>A0AAV4BSL7</accession>
<organism evidence="1 2">
    <name type="scientific">Plakobranchus ocellatus</name>
    <dbReference type="NCBI Taxonomy" id="259542"/>
    <lineage>
        <taxon>Eukaryota</taxon>
        <taxon>Metazoa</taxon>
        <taxon>Spiralia</taxon>
        <taxon>Lophotrochozoa</taxon>
        <taxon>Mollusca</taxon>
        <taxon>Gastropoda</taxon>
        <taxon>Heterobranchia</taxon>
        <taxon>Euthyneura</taxon>
        <taxon>Panpulmonata</taxon>
        <taxon>Sacoglossa</taxon>
        <taxon>Placobranchoidea</taxon>
        <taxon>Plakobranchidae</taxon>
        <taxon>Plakobranchus</taxon>
    </lineage>
</organism>
<dbReference type="AlphaFoldDB" id="A0AAV4BSL7"/>
<comment type="caution">
    <text evidence="1">The sequence shown here is derived from an EMBL/GenBank/DDBJ whole genome shotgun (WGS) entry which is preliminary data.</text>
</comment>
<gene>
    <name evidence="1" type="ORF">PoB_004860000</name>
</gene>
<keyword evidence="2" id="KW-1185">Reference proteome</keyword>
<name>A0AAV4BSL7_9GAST</name>
<protein>
    <submittedName>
        <fullName evidence="1">Uncharacterized protein</fullName>
    </submittedName>
</protein>
<dbReference type="EMBL" id="BLXT01005315">
    <property type="protein sequence ID" value="GFO22095.1"/>
    <property type="molecule type" value="Genomic_DNA"/>
</dbReference>
<dbReference type="Proteomes" id="UP000735302">
    <property type="component" value="Unassembled WGS sequence"/>
</dbReference>
<evidence type="ECO:0000313" key="2">
    <source>
        <dbReference type="Proteomes" id="UP000735302"/>
    </source>
</evidence>
<evidence type="ECO:0000313" key="1">
    <source>
        <dbReference type="EMBL" id="GFO22095.1"/>
    </source>
</evidence>
<reference evidence="1 2" key="1">
    <citation type="journal article" date="2021" name="Elife">
        <title>Chloroplast acquisition without the gene transfer in kleptoplastic sea slugs, Plakobranchus ocellatus.</title>
        <authorList>
            <person name="Maeda T."/>
            <person name="Takahashi S."/>
            <person name="Yoshida T."/>
            <person name="Shimamura S."/>
            <person name="Takaki Y."/>
            <person name="Nagai Y."/>
            <person name="Toyoda A."/>
            <person name="Suzuki Y."/>
            <person name="Arimoto A."/>
            <person name="Ishii H."/>
            <person name="Satoh N."/>
            <person name="Nishiyama T."/>
            <person name="Hasebe M."/>
            <person name="Maruyama T."/>
            <person name="Minagawa J."/>
            <person name="Obokata J."/>
            <person name="Shigenobu S."/>
        </authorList>
    </citation>
    <scope>NUCLEOTIDE SEQUENCE [LARGE SCALE GENOMIC DNA]</scope>
</reference>
<sequence>MMINSLPVGDSKNFLIGTITQNGLYSEPQPSNTRSGFCCLLHTALSGVESVIPVVATFACGEGMDLICLQHRLEVPVWLASPSDGEETSTAMDV</sequence>
<proteinExistence type="predicted"/>